<comment type="caution">
    <text evidence="1">The sequence shown here is derived from an EMBL/GenBank/DDBJ whole genome shotgun (WGS) entry which is preliminary data.</text>
</comment>
<dbReference type="AlphaFoldDB" id="E6PDM4"/>
<name>E6PDM4_9ZZZZ</name>
<accession>E6PDM4</accession>
<dbReference type="EMBL" id="CABL01000002">
    <property type="protein sequence ID" value="CBH74559.1"/>
    <property type="molecule type" value="Genomic_DNA"/>
</dbReference>
<protein>
    <submittedName>
        <fullName evidence="1">Uncharacterized protein</fullName>
    </submittedName>
</protein>
<proteinExistence type="predicted"/>
<organism evidence="1">
    <name type="scientific">mine drainage metagenome</name>
    <dbReference type="NCBI Taxonomy" id="410659"/>
    <lineage>
        <taxon>unclassified sequences</taxon>
        <taxon>metagenomes</taxon>
        <taxon>ecological metagenomes</taxon>
    </lineage>
</organism>
<reference evidence="1" key="1">
    <citation type="submission" date="2009-10" db="EMBL/GenBank/DDBJ databases">
        <title>Diversity of trophic interactions inside an arsenic-rich microbial ecosystem.</title>
        <authorList>
            <person name="Bertin P.N."/>
            <person name="Heinrich-Salmeron A."/>
            <person name="Pelletier E."/>
            <person name="Goulhen-Chollet F."/>
            <person name="Arsene-Ploetze F."/>
            <person name="Gallien S."/>
            <person name="Calteau A."/>
            <person name="Vallenet D."/>
            <person name="Casiot C."/>
            <person name="Chane-Woon-Ming B."/>
            <person name="Giloteaux L."/>
            <person name="Barakat M."/>
            <person name="Bonnefoy V."/>
            <person name="Bruneel O."/>
            <person name="Chandler M."/>
            <person name="Cleiss J."/>
            <person name="Duran R."/>
            <person name="Elbaz-Poulichet F."/>
            <person name="Fonknechten N."/>
            <person name="Lauga B."/>
            <person name="Mornico D."/>
            <person name="Ortet P."/>
            <person name="Schaeffer C."/>
            <person name="Siguier P."/>
            <person name="Alexander Thil Smith A."/>
            <person name="Van Dorsselaer A."/>
            <person name="Weissenbach J."/>
            <person name="Medigue C."/>
            <person name="Le Paslier D."/>
        </authorList>
    </citation>
    <scope>NUCLEOTIDE SEQUENCE</scope>
</reference>
<gene>
    <name evidence="1" type="ORF">CARN1_1661</name>
</gene>
<evidence type="ECO:0000313" key="1">
    <source>
        <dbReference type="EMBL" id="CBH74559.1"/>
    </source>
</evidence>
<sequence>MLSLTPLHATPFWRTAAVVRDRGYIFDERHFQSGGLQRTNRRFTPRSGALHQHFGALHPVFDRFTRRRFGGHLRCERRRFFRALKTEITGRGPRNHVSVTVGDRYDRVVERRMHVSDARMDVFNFTFFTRFGLFLGSQTKAPLLLYLSPNAGVSSPRPAEPISHRTLGDCVRARATREGVCGRCRVRR</sequence>